<dbReference type="EC" id="1.1.1.-" evidence="2"/>
<dbReference type="Pfam" id="PF00107">
    <property type="entry name" value="ADH_zinc_N"/>
    <property type="match status" value="1"/>
</dbReference>
<dbReference type="InterPro" id="IPR020843">
    <property type="entry name" value="ER"/>
</dbReference>
<proteinExistence type="predicted"/>
<keyword evidence="2" id="KW-0560">Oxidoreductase</keyword>
<reference evidence="2 3" key="1">
    <citation type="submission" date="2024-09" db="EMBL/GenBank/DDBJ databases">
        <authorList>
            <person name="Sun Q."/>
            <person name="Mori K."/>
        </authorList>
    </citation>
    <scope>NUCLEOTIDE SEQUENCE [LARGE SCALE GENOMIC DNA]</scope>
    <source>
        <strain evidence="2 3">TBRC 4938</strain>
    </source>
</reference>
<name>A0ABV6AAW6_9HYPH</name>
<dbReference type="EMBL" id="JBHMAA010000004">
    <property type="protein sequence ID" value="MFB9947760.1"/>
    <property type="molecule type" value="Genomic_DNA"/>
</dbReference>
<dbReference type="InterPro" id="IPR036291">
    <property type="entry name" value="NAD(P)-bd_dom_sf"/>
</dbReference>
<sequence length="337" mass="35592">MKIARQWSISALGPEGLRIREAEVPQPSAGEMLVRAEAVSLNFRDKLVLENGMGLPLEFPFVPASDMAGIVEAVGAGVTRFKPGDRVISTFSPGRIDGKGLGDARHPPYKTLGGYHPGVLSEYVVFPEDWFVAAPETLDAAEASTLPCAGLTAWFALIETGRLRAGDKVVVQGTGGVALFGLQIAKAHGAEVFITSSSAEKLERAGKLGADHLLSRDGWVERVLDLTADHGADHILEIAGGPGLAHSLNAVAVGGRISLIGVFEGFDITAPAAPFLLKAPTVQGISVGHRRALEDFVRAVDATALKPVIDGRYGFQEADKAFAHLDRGAFGKIVIEF</sequence>
<protein>
    <submittedName>
        <fullName evidence="2">NAD(P)-dependent alcohol dehydrogenase</fullName>
        <ecNumber evidence="2">1.1.1.-</ecNumber>
    </submittedName>
</protein>
<organism evidence="2 3">
    <name type="scientific">Rhizobium puerariae</name>
    <dbReference type="NCBI Taxonomy" id="1585791"/>
    <lineage>
        <taxon>Bacteria</taxon>
        <taxon>Pseudomonadati</taxon>
        <taxon>Pseudomonadota</taxon>
        <taxon>Alphaproteobacteria</taxon>
        <taxon>Hyphomicrobiales</taxon>
        <taxon>Rhizobiaceae</taxon>
        <taxon>Rhizobium/Agrobacterium group</taxon>
        <taxon>Rhizobium</taxon>
    </lineage>
</organism>
<evidence type="ECO:0000313" key="3">
    <source>
        <dbReference type="Proteomes" id="UP001589692"/>
    </source>
</evidence>
<keyword evidence="3" id="KW-1185">Reference proteome</keyword>
<dbReference type="InterPro" id="IPR052711">
    <property type="entry name" value="Zinc_ADH-like"/>
</dbReference>
<comment type="caution">
    <text evidence="2">The sequence shown here is derived from an EMBL/GenBank/DDBJ whole genome shotgun (WGS) entry which is preliminary data.</text>
</comment>
<dbReference type="Gene3D" id="3.90.180.10">
    <property type="entry name" value="Medium-chain alcohol dehydrogenases, catalytic domain"/>
    <property type="match status" value="1"/>
</dbReference>
<dbReference type="Proteomes" id="UP001589692">
    <property type="component" value="Unassembled WGS sequence"/>
</dbReference>
<evidence type="ECO:0000313" key="2">
    <source>
        <dbReference type="EMBL" id="MFB9947760.1"/>
    </source>
</evidence>
<dbReference type="PANTHER" id="PTHR45033:SF2">
    <property type="entry name" value="ZINC-TYPE ALCOHOL DEHYDROGENASE-LIKE PROTEIN C1773.06C"/>
    <property type="match status" value="1"/>
</dbReference>
<dbReference type="CDD" id="cd08276">
    <property type="entry name" value="MDR7"/>
    <property type="match status" value="1"/>
</dbReference>
<feature type="domain" description="Enoyl reductase (ER)" evidence="1">
    <location>
        <begin position="13"/>
        <end position="335"/>
    </location>
</feature>
<dbReference type="InterPro" id="IPR013149">
    <property type="entry name" value="ADH-like_C"/>
</dbReference>
<dbReference type="PANTHER" id="PTHR45033">
    <property type="match status" value="1"/>
</dbReference>
<gene>
    <name evidence="2" type="ORF">ACFFP0_02820</name>
</gene>
<dbReference type="Pfam" id="PF08240">
    <property type="entry name" value="ADH_N"/>
    <property type="match status" value="1"/>
</dbReference>
<dbReference type="SUPFAM" id="SSF51735">
    <property type="entry name" value="NAD(P)-binding Rossmann-fold domains"/>
    <property type="match status" value="1"/>
</dbReference>
<dbReference type="Gene3D" id="3.40.50.720">
    <property type="entry name" value="NAD(P)-binding Rossmann-like Domain"/>
    <property type="match status" value="1"/>
</dbReference>
<dbReference type="SUPFAM" id="SSF50129">
    <property type="entry name" value="GroES-like"/>
    <property type="match status" value="1"/>
</dbReference>
<dbReference type="SMART" id="SM00829">
    <property type="entry name" value="PKS_ER"/>
    <property type="match status" value="1"/>
</dbReference>
<dbReference type="InterPro" id="IPR011032">
    <property type="entry name" value="GroES-like_sf"/>
</dbReference>
<dbReference type="InterPro" id="IPR013154">
    <property type="entry name" value="ADH-like_N"/>
</dbReference>
<dbReference type="GO" id="GO:0016491">
    <property type="term" value="F:oxidoreductase activity"/>
    <property type="evidence" value="ECO:0007669"/>
    <property type="project" value="UniProtKB-KW"/>
</dbReference>
<evidence type="ECO:0000259" key="1">
    <source>
        <dbReference type="SMART" id="SM00829"/>
    </source>
</evidence>
<accession>A0ABV6AAW6</accession>
<dbReference type="RefSeq" id="WP_377255833.1">
    <property type="nucleotide sequence ID" value="NZ_JBHMAA010000004.1"/>
</dbReference>